<name>A0A1H0L9T5_9HYPH</name>
<dbReference type="AlphaFoldDB" id="A0A1H0L9T5"/>
<protein>
    <submittedName>
        <fullName evidence="1">Uncharacterized protein</fullName>
    </submittedName>
</protein>
<proteinExistence type="predicted"/>
<reference evidence="1 2" key="1">
    <citation type="submission" date="2016-10" db="EMBL/GenBank/DDBJ databases">
        <authorList>
            <person name="de Groot N.N."/>
        </authorList>
    </citation>
    <scope>NUCLEOTIDE SEQUENCE [LARGE SCALE GENOMIC DNA]</scope>
    <source>
        <strain evidence="2">L7-484,KACC 16230,DSM 25025</strain>
    </source>
</reference>
<dbReference type="EMBL" id="FNIT01000009">
    <property type="protein sequence ID" value="SDO65029.1"/>
    <property type="molecule type" value="Genomic_DNA"/>
</dbReference>
<keyword evidence="2" id="KW-1185">Reference proteome</keyword>
<sequence length="90" mass="10114">MSLDLAAFARALDQLPDGYREGAFAGRRWGVTLNQSPDGRRRWLWGEELGGPDRVSANIYRLHDGLRLLPCEMPAETVVAFVLGFRPDSR</sequence>
<evidence type="ECO:0000313" key="2">
    <source>
        <dbReference type="Proteomes" id="UP000198793"/>
    </source>
</evidence>
<dbReference type="RefSeq" id="WP_090676018.1">
    <property type="nucleotide sequence ID" value="NZ_FNIT01000009.1"/>
</dbReference>
<dbReference type="STRING" id="1166073.SAMN05192530_109106"/>
<evidence type="ECO:0000313" key="1">
    <source>
        <dbReference type="EMBL" id="SDO65029.1"/>
    </source>
</evidence>
<accession>A0A1H0L9T5</accession>
<dbReference type="Proteomes" id="UP000198793">
    <property type="component" value="Unassembled WGS sequence"/>
</dbReference>
<gene>
    <name evidence="1" type="ORF">SAMN05192530_109106</name>
</gene>
<dbReference type="OrthoDB" id="1189996at2"/>
<organism evidence="1 2">
    <name type="scientific">Aureimonas jatrophae</name>
    <dbReference type="NCBI Taxonomy" id="1166073"/>
    <lineage>
        <taxon>Bacteria</taxon>
        <taxon>Pseudomonadati</taxon>
        <taxon>Pseudomonadota</taxon>
        <taxon>Alphaproteobacteria</taxon>
        <taxon>Hyphomicrobiales</taxon>
        <taxon>Aurantimonadaceae</taxon>
        <taxon>Aureimonas</taxon>
    </lineage>
</organism>